<dbReference type="Proteomes" id="UP001501821">
    <property type="component" value="Unassembled WGS sequence"/>
</dbReference>
<evidence type="ECO:0000256" key="2">
    <source>
        <dbReference type="SAM" id="SignalP"/>
    </source>
</evidence>
<dbReference type="EMBL" id="BAABAH010000004">
    <property type="protein sequence ID" value="GAA3814822.1"/>
    <property type="molecule type" value="Genomic_DNA"/>
</dbReference>
<organism evidence="3 4">
    <name type="scientific">Nocardioides panacisoli</name>
    <dbReference type="NCBI Taxonomy" id="627624"/>
    <lineage>
        <taxon>Bacteria</taxon>
        <taxon>Bacillati</taxon>
        <taxon>Actinomycetota</taxon>
        <taxon>Actinomycetes</taxon>
        <taxon>Propionibacteriales</taxon>
        <taxon>Nocardioidaceae</taxon>
        <taxon>Nocardioides</taxon>
    </lineage>
</organism>
<proteinExistence type="predicted"/>
<comment type="caution">
    <text evidence="3">The sequence shown here is derived from an EMBL/GenBank/DDBJ whole genome shotgun (WGS) entry which is preliminary data.</text>
</comment>
<feature type="chain" id="PRO_5047357917" evidence="2">
    <location>
        <begin position="34"/>
        <end position="640"/>
    </location>
</feature>
<reference evidence="4" key="1">
    <citation type="journal article" date="2019" name="Int. J. Syst. Evol. Microbiol.">
        <title>The Global Catalogue of Microorganisms (GCM) 10K type strain sequencing project: providing services to taxonomists for standard genome sequencing and annotation.</title>
        <authorList>
            <consortium name="The Broad Institute Genomics Platform"/>
            <consortium name="The Broad Institute Genome Sequencing Center for Infectious Disease"/>
            <person name="Wu L."/>
            <person name="Ma J."/>
        </authorList>
    </citation>
    <scope>NUCLEOTIDE SEQUENCE [LARGE SCALE GENOMIC DNA]</scope>
    <source>
        <strain evidence="4">JCM 16953</strain>
    </source>
</reference>
<feature type="compositionally biased region" description="Pro residues" evidence="1">
    <location>
        <begin position="141"/>
        <end position="150"/>
    </location>
</feature>
<sequence>MHLSSWRAKRRTPARVALLTMSAVVVSMVGVVATSTPATSVTTVTPVEAGNPPVVRDGSVTIKVDVAALNYFRSNASAAFSATTAGSALVTSTVCRGDNPAGTNASPRTIVTVTDPTGATVVDQTSPVRNISLSGAFQSPPDQPLNPQPAPSNTNYRGDISGNAYHGMSIALDLTGRPAGTYTVTTANKNTVKTGTTGACQFGSPGPSGTVVAGPVVETHTFVYRPWQKTFTDVLGHGKVQANITPAEVAVRVDGSSSPVLTGRQKFYALDATDFALPSDPEACATDPSSCVPASARPCNPDAGCTPRLMVVNQPTTRVDGKVNRLQGIFDLDTNAFIALAAVDGHQRTLMSLGPNDAYYHSILDKLSTSLAAKNIDLPSILATQVELSGNGSTTSLSLLNGLQVDPTGRSGGVQIRTQGTVQAGVLLDIYSHLRLSGPACVTNVGSSANGDRRYTPNEDAGYTVTTSDFVPSVPAAGPLAALVGGPVFNITGDFVGATSPLIDTASAVIGLDTAADEPNGYPVWVEPFVSSPTHVANPKRMDYLGTATWSASEKPVIAGVGCLSVDFMLGTGVAIFDNPLGVGFDDLMDPISHPNAQVRTVMSAVDSAAGTAIDDASANPVVADVLSQVVGSLPLSALP</sequence>
<feature type="signal peptide" evidence="2">
    <location>
        <begin position="1"/>
        <end position="33"/>
    </location>
</feature>
<keyword evidence="4" id="KW-1185">Reference proteome</keyword>
<name>A0ABP7ICA0_9ACTN</name>
<evidence type="ECO:0000256" key="1">
    <source>
        <dbReference type="SAM" id="MobiDB-lite"/>
    </source>
</evidence>
<evidence type="ECO:0000313" key="3">
    <source>
        <dbReference type="EMBL" id="GAA3814822.1"/>
    </source>
</evidence>
<feature type="region of interest" description="Disordered" evidence="1">
    <location>
        <begin position="132"/>
        <end position="153"/>
    </location>
</feature>
<evidence type="ECO:0000313" key="4">
    <source>
        <dbReference type="Proteomes" id="UP001501821"/>
    </source>
</evidence>
<protein>
    <submittedName>
        <fullName evidence="3">Uncharacterized protein</fullName>
    </submittedName>
</protein>
<gene>
    <name evidence="3" type="ORF">GCM10022242_16190</name>
</gene>
<keyword evidence="2" id="KW-0732">Signal</keyword>
<accession>A0ABP7ICA0</accession>
<dbReference type="RefSeq" id="WP_344774152.1">
    <property type="nucleotide sequence ID" value="NZ_BAABAH010000004.1"/>
</dbReference>